<dbReference type="Proteomes" id="UP000001349">
    <property type="component" value="Chromosome"/>
</dbReference>
<dbReference type="RefSeq" id="WP_015925954.1">
    <property type="nucleotide sequence ID" value="NC_011898.1"/>
</dbReference>
<dbReference type="KEGG" id="cce:Ccel_2537"/>
<dbReference type="OrthoDB" id="9789943at2"/>
<accession>B8I6A0</accession>
<dbReference type="InterPro" id="IPR002881">
    <property type="entry name" value="DUF58"/>
</dbReference>
<feature type="domain" description="DUF58" evidence="1">
    <location>
        <begin position="182"/>
        <end position="289"/>
    </location>
</feature>
<dbReference type="PANTHER" id="PTHR34351">
    <property type="entry name" value="SLR1927 PROTEIN-RELATED"/>
    <property type="match status" value="1"/>
</dbReference>
<dbReference type="eggNOG" id="COG1721">
    <property type="taxonomic scope" value="Bacteria"/>
</dbReference>
<dbReference type="HOGENOM" id="CLU_026152_3_1_9"/>
<proteinExistence type="predicted"/>
<sequence>MLFLQIALALPLLIILETFLFKRFLLKGVVYRRTLSESSVFEGEKISMIEDIENNSFLPIAWMKAESRISPNLEFTAIKNMQVSQGGYHRSVFSIMPFYRLKRTHTVTCLKRGEYNVGNVTLTAGDILGFVTKIFSYENEVRLLVYPSPLSESRMVKCCRSLQGDAVVRRFINPDPFLVAGVREYQAGDPVSSINWKATSRTNSLQVYKYDYSADTKLLILFNIDSSNNQDNYPNERECEKIELGIHFCASIVDKTIKQGISTGFCCNGHFRDQNEIVNIPARCSQIQLFTIFEAMAKLQLNRVLSFYTMIKNIKNNIPKDTDILIVSLYNDEKIQEQIHELKRSGHDVETWIISESEVD</sequence>
<dbReference type="Pfam" id="PF01882">
    <property type="entry name" value="DUF58"/>
    <property type="match status" value="1"/>
</dbReference>
<protein>
    <recommendedName>
        <fullName evidence="1">DUF58 domain-containing protein</fullName>
    </recommendedName>
</protein>
<evidence type="ECO:0000313" key="3">
    <source>
        <dbReference type="Proteomes" id="UP000001349"/>
    </source>
</evidence>
<name>B8I6A0_RUMCH</name>
<keyword evidence="3" id="KW-1185">Reference proteome</keyword>
<dbReference type="PANTHER" id="PTHR34351:SF2">
    <property type="entry name" value="DUF58 DOMAIN-CONTAINING PROTEIN"/>
    <property type="match status" value="1"/>
</dbReference>
<reference evidence="2 3" key="1">
    <citation type="submission" date="2009-01" db="EMBL/GenBank/DDBJ databases">
        <title>Complete sequence of Clostridium cellulolyticum H10.</title>
        <authorList>
            <consortium name="US DOE Joint Genome Institute"/>
            <person name="Lucas S."/>
            <person name="Copeland A."/>
            <person name="Lapidus A."/>
            <person name="Glavina del Rio T."/>
            <person name="Dalin E."/>
            <person name="Tice H."/>
            <person name="Bruce D."/>
            <person name="Goodwin L."/>
            <person name="Pitluck S."/>
            <person name="Chertkov O."/>
            <person name="Saunders E."/>
            <person name="Brettin T."/>
            <person name="Detter J.C."/>
            <person name="Han C."/>
            <person name="Larimer F."/>
            <person name="Land M."/>
            <person name="Hauser L."/>
            <person name="Kyrpides N."/>
            <person name="Ivanova N."/>
            <person name="Zhou J."/>
            <person name="Richardson P."/>
        </authorList>
    </citation>
    <scope>NUCLEOTIDE SEQUENCE [LARGE SCALE GENOMIC DNA]</scope>
    <source>
        <strain evidence="3">ATCC 35319 / DSM 5812 / JCM 6584 / H10</strain>
    </source>
</reference>
<dbReference type="AlphaFoldDB" id="B8I6A0"/>
<organism evidence="2 3">
    <name type="scientific">Ruminiclostridium cellulolyticum (strain ATCC 35319 / DSM 5812 / JCM 6584 / H10)</name>
    <name type="common">Clostridium cellulolyticum</name>
    <dbReference type="NCBI Taxonomy" id="394503"/>
    <lineage>
        <taxon>Bacteria</taxon>
        <taxon>Bacillati</taxon>
        <taxon>Bacillota</taxon>
        <taxon>Clostridia</taxon>
        <taxon>Eubacteriales</taxon>
        <taxon>Oscillospiraceae</taxon>
        <taxon>Ruminiclostridium</taxon>
    </lineage>
</organism>
<gene>
    <name evidence="2" type="ordered locus">Ccel_2537</name>
</gene>
<evidence type="ECO:0000259" key="1">
    <source>
        <dbReference type="Pfam" id="PF01882"/>
    </source>
</evidence>
<dbReference type="EMBL" id="CP001348">
    <property type="protein sequence ID" value="ACL76865.1"/>
    <property type="molecule type" value="Genomic_DNA"/>
</dbReference>
<evidence type="ECO:0000313" key="2">
    <source>
        <dbReference type="EMBL" id="ACL76865.1"/>
    </source>
</evidence>
<dbReference type="STRING" id="394503.Ccel_2537"/>